<evidence type="ECO:0000256" key="1">
    <source>
        <dbReference type="ARBA" id="ARBA00004196"/>
    </source>
</evidence>
<protein>
    <submittedName>
        <fullName evidence="6">Redoxin domain-containing protein</fullName>
    </submittedName>
</protein>
<evidence type="ECO:0000313" key="7">
    <source>
        <dbReference type="Proteomes" id="UP000293925"/>
    </source>
</evidence>
<dbReference type="GO" id="GO:0016491">
    <property type="term" value="F:oxidoreductase activity"/>
    <property type="evidence" value="ECO:0007669"/>
    <property type="project" value="InterPro"/>
</dbReference>
<keyword evidence="3" id="KW-1015">Disulfide bond</keyword>
<dbReference type="PROSITE" id="PS51352">
    <property type="entry name" value="THIOREDOXIN_2"/>
    <property type="match status" value="1"/>
</dbReference>
<sequence>MIITWLHYKVAKVRKPLWDEYVQIKAADRKILPRAAMLKAEIDRTTQQREDLLRTYVKTHPKSYFSIDAITELMGPYVFVEKAESLWAGIDPELKKSYNGKIIEAVIMGAKVTDVGSKAPAFAQPDTAGKIVKLTDIKGKYIFVDFWASWYHPCRAENPNVLKAYNA</sequence>
<dbReference type="InterPro" id="IPR050553">
    <property type="entry name" value="Thioredoxin_ResA/DsbE_sf"/>
</dbReference>
<dbReference type="Gene3D" id="3.40.30.10">
    <property type="entry name" value="Glutaredoxin"/>
    <property type="match status" value="1"/>
</dbReference>
<organism evidence="6 7">
    <name type="scientific">Pedobacter psychrodurus</name>
    <dbReference type="NCBI Taxonomy" id="2530456"/>
    <lineage>
        <taxon>Bacteria</taxon>
        <taxon>Pseudomonadati</taxon>
        <taxon>Bacteroidota</taxon>
        <taxon>Sphingobacteriia</taxon>
        <taxon>Sphingobacteriales</taxon>
        <taxon>Sphingobacteriaceae</taxon>
        <taxon>Pedobacter</taxon>
    </lineage>
</organism>
<gene>
    <name evidence="6" type="ORF">EZ456_13025</name>
</gene>
<keyword evidence="2" id="KW-0201">Cytochrome c-type biogenesis</keyword>
<dbReference type="GO" id="GO:0017004">
    <property type="term" value="P:cytochrome complex assembly"/>
    <property type="evidence" value="ECO:0007669"/>
    <property type="project" value="UniProtKB-KW"/>
</dbReference>
<dbReference type="GO" id="GO:0016209">
    <property type="term" value="F:antioxidant activity"/>
    <property type="evidence" value="ECO:0007669"/>
    <property type="project" value="InterPro"/>
</dbReference>
<reference evidence="6 7" key="1">
    <citation type="submission" date="2019-02" db="EMBL/GenBank/DDBJ databases">
        <title>Pedobacter sp. RP-3-21 sp. nov., isolated from Arctic soil.</title>
        <authorList>
            <person name="Dahal R.H."/>
        </authorList>
    </citation>
    <scope>NUCLEOTIDE SEQUENCE [LARGE SCALE GENOMIC DNA]</scope>
    <source>
        <strain evidence="6 7">RP-3-21</strain>
    </source>
</reference>
<dbReference type="PANTHER" id="PTHR42852">
    <property type="entry name" value="THIOL:DISULFIDE INTERCHANGE PROTEIN DSBE"/>
    <property type="match status" value="1"/>
</dbReference>
<dbReference type="Proteomes" id="UP000293925">
    <property type="component" value="Unassembled WGS sequence"/>
</dbReference>
<dbReference type="GO" id="GO:0030313">
    <property type="term" value="C:cell envelope"/>
    <property type="evidence" value="ECO:0007669"/>
    <property type="project" value="UniProtKB-SubCell"/>
</dbReference>
<evidence type="ECO:0000259" key="5">
    <source>
        <dbReference type="PROSITE" id="PS51352"/>
    </source>
</evidence>
<name>A0A4R0PVC1_9SPHI</name>
<keyword evidence="4" id="KW-0676">Redox-active center</keyword>
<comment type="subcellular location">
    <subcellularLocation>
        <location evidence="1">Cell envelope</location>
    </subcellularLocation>
</comment>
<dbReference type="SUPFAM" id="SSF52833">
    <property type="entry name" value="Thioredoxin-like"/>
    <property type="match status" value="1"/>
</dbReference>
<evidence type="ECO:0000256" key="4">
    <source>
        <dbReference type="ARBA" id="ARBA00023284"/>
    </source>
</evidence>
<dbReference type="AlphaFoldDB" id="A0A4R0PVC1"/>
<accession>A0A4R0PVC1</accession>
<keyword evidence="7" id="KW-1185">Reference proteome</keyword>
<evidence type="ECO:0000256" key="3">
    <source>
        <dbReference type="ARBA" id="ARBA00023157"/>
    </source>
</evidence>
<dbReference type="InterPro" id="IPR036249">
    <property type="entry name" value="Thioredoxin-like_sf"/>
</dbReference>
<dbReference type="InterPro" id="IPR013766">
    <property type="entry name" value="Thioredoxin_domain"/>
</dbReference>
<dbReference type="CDD" id="cd02966">
    <property type="entry name" value="TlpA_like_family"/>
    <property type="match status" value="1"/>
</dbReference>
<evidence type="ECO:0000313" key="6">
    <source>
        <dbReference type="EMBL" id="TCD26510.1"/>
    </source>
</evidence>
<evidence type="ECO:0000256" key="2">
    <source>
        <dbReference type="ARBA" id="ARBA00022748"/>
    </source>
</evidence>
<dbReference type="InterPro" id="IPR000866">
    <property type="entry name" value="AhpC/TSA"/>
</dbReference>
<dbReference type="Pfam" id="PF00578">
    <property type="entry name" value="AhpC-TSA"/>
    <property type="match status" value="1"/>
</dbReference>
<proteinExistence type="predicted"/>
<comment type="caution">
    <text evidence="6">The sequence shown here is derived from an EMBL/GenBank/DDBJ whole genome shotgun (WGS) entry which is preliminary data.</text>
</comment>
<dbReference type="EMBL" id="SJSO01000009">
    <property type="protein sequence ID" value="TCD26510.1"/>
    <property type="molecule type" value="Genomic_DNA"/>
</dbReference>
<feature type="domain" description="Thioredoxin" evidence="5">
    <location>
        <begin position="113"/>
        <end position="167"/>
    </location>
</feature>
<dbReference type="PANTHER" id="PTHR42852:SF6">
    <property type="entry name" value="THIOL:DISULFIDE INTERCHANGE PROTEIN DSBE"/>
    <property type="match status" value="1"/>
</dbReference>